<dbReference type="PROSITE" id="PS51257">
    <property type="entry name" value="PROKAR_LIPOPROTEIN"/>
    <property type="match status" value="1"/>
</dbReference>
<evidence type="ECO:0008006" key="3">
    <source>
        <dbReference type="Google" id="ProtNLM"/>
    </source>
</evidence>
<dbReference type="Gene3D" id="2.130.10.10">
    <property type="entry name" value="YVTN repeat-like/Quinoprotein amine dehydrogenase"/>
    <property type="match status" value="1"/>
</dbReference>
<dbReference type="OrthoDB" id="670826at2"/>
<protein>
    <recommendedName>
        <fullName evidence="3">SMP-30/Gluconolactonase/LRE-like region domain-containing protein</fullName>
    </recommendedName>
</protein>
<evidence type="ECO:0000313" key="1">
    <source>
        <dbReference type="EMBL" id="SDT63712.1"/>
    </source>
</evidence>
<accession>A0A1H2C063</accession>
<keyword evidence="2" id="KW-1185">Reference proteome</keyword>
<organism evidence="1 2">
    <name type="scientific">Mucilaginibacter mallensis</name>
    <dbReference type="NCBI Taxonomy" id="652787"/>
    <lineage>
        <taxon>Bacteria</taxon>
        <taxon>Pseudomonadati</taxon>
        <taxon>Bacteroidota</taxon>
        <taxon>Sphingobacteriia</taxon>
        <taxon>Sphingobacteriales</taxon>
        <taxon>Sphingobacteriaceae</taxon>
        <taxon>Mucilaginibacter</taxon>
    </lineage>
</organism>
<reference evidence="1 2" key="1">
    <citation type="submission" date="2016-10" db="EMBL/GenBank/DDBJ databases">
        <authorList>
            <person name="de Groot N.N."/>
        </authorList>
    </citation>
    <scope>NUCLEOTIDE SEQUENCE [LARGE SCALE GENOMIC DNA]</scope>
    <source>
        <strain evidence="1 2">MP1X4</strain>
    </source>
</reference>
<evidence type="ECO:0000313" key="2">
    <source>
        <dbReference type="Proteomes" id="UP000199679"/>
    </source>
</evidence>
<dbReference type="Proteomes" id="UP000199679">
    <property type="component" value="Chromosome I"/>
</dbReference>
<dbReference type="RefSeq" id="WP_157682319.1">
    <property type="nucleotide sequence ID" value="NZ_LT629740.1"/>
</dbReference>
<dbReference type="AlphaFoldDB" id="A0A1H2C063"/>
<gene>
    <name evidence="1" type="ORF">SAMN05216490_4493</name>
</gene>
<sequence>MKQLLLFAVVLLMLSLFFFTGCKKDGFVAPKKQDSTVTTLTSGKYYYLTTDNNGDLYTLGYGADTIYKFDAVSGKTRFYSLPVTTDHDTVVVNKLECLTSDSSGNIYAVSVNNAGYANVLKIPQSGSASTIFNNIDAKYGSRITNIASSKGNFYFSDGTGIYEITPGGSPVLLATSFSSDFAVDADGNVIYNTYTYANNIGEINLNQVSPQGVKSVLVAGLYNTGTSSAFSDDIATDKFGNIYAGILNNSFTLLKVSSTKKVTTIMTSAFGNVDGPLRTATIGATFSMVADPSGNIYFSQGNASLSVFSLRKITF</sequence>
<dbReference type="EMBL" id="LT629740">
    <property type="protein sequence ID" value="SDT63712.1"/>
    <property type="molecule type" value="Genomic_DNA"/>
</dbReference>
<dbReference type="InterPro" id="IPR015943">
    <property type="entry name" value="WD40/YVTN_repeat-like_dom_sf"/>
</dbReference>
<dbReference type="SUPFAM" id="SSF63829">
    <property type="entry name" value="Calcium-dependent phosphotriesterase"/>
    <property type="match status" value="1"/>
</dbReference>
<proteinExistence type="predicted"/>
<name>A0A1H2C063_MUCMA</name>
<dbReference type="STRING" id="652787.SAMN05216490_4493"/>